<dbReference type="Pfam" id="PF00756">
    <property type="entry name" value="Esterase"/>
    <property type="match status" value="1"/>
</dbReference>
<dbReference type="Proteomes" id="UP000502345">
    <property type="component" value="Chromosome"/>
</dbReference>
<gene>
    <name evidence="1" type="ORF">G9444_4421</name>
</gene>
<accession>A0A1Q4K324</accession>
<dbReference type="SUPFAM" id="SSF53474">
    <property type="entry name" value="alpha/beta-Hydrolases"/>
    <property type="match status" value="1"/>
</dbReference>
<dbReference type="PANTHER" id="PTHR48098">
    <property type="entry name" value="ENTEROCHELIN ESTERASE-RELATED"/>
    <property type="match status" value="1"/>
</dbReference>
<proteinExistence type="predicted"/>
<evidence type="ECO:0000313" key="2">
    <source>
        <dbReference type="Proteomes" id="UP000502345"/>
    </source>
</evidence>
<dbReference type="InterPro" id="IPR029058">
    <property type="entry name" value="AB_hydrolase_fold"/>
</dbReference>
<dbReference type="PANTHER" id="PTHR48098:SF1">
    <property type="entry name" value="DIACYLGLYCEROL ACYLTRANSFERASE_MYCOLYLTRANSFERASE AG85A"/>
    <property type="match status" value="1"/>
</dbReference>
<sequence length="338" mass="36259">MADDRRVARRVRPQRASLRSVVLVGALALISVLAPPSTALADETPQITSVTELSSRLVLLDVASPAMGRTMAVKVLLPADRSEPRGTLYLLDGNSGQIEENNWLAPANGDIVPFFADKNVNVVLPIGGTGTMYTDWQEDHPKFGRLKWETFLTKELPPLIDTRFATNGHNAIGGISMGAEAALILAQRSAGLYDVVAGYSGCYTTVGGFGKALTDLVVINGNARSEQMWGPAGSEAWQEHDIFANADKLRGTKVYLASGSGLPGPHETLDTPALGRVLVVGGVMELGSNLCTDQITQVLRDRGVDVTRSAQPVGTHGWPYWRDELVRSWPMLDSALSA</sequence>
<protein>
    <submittedName>
        <fullName evidence="1">Mycolyltransferase</fullName>
    </submittedName>
</protein>
<dbReference type="InterPro" id="IPR000801">
    <property type="entry name" value="Esterase-like"/>
</dbReference>
<organism evidence="1 2">
    <name type="scientific">Rhodococcus erythropolis</name>
    <name type="common">Arthrobacter picolinophilus</name>
    <dbReference type="NCBI Taxonomy" id="1833"/>
    <lineage>
        <taxon>Bacteria</taxon>
        <taxon>Bacillati</taxon>
        <taxon>Actinomycetota</taxon>
        <taxon>Actinomycetes</taxon>
        <taxon>Mycobacteriales</taxon>
        <taxon>Nocardiaceae</taxon>
        <taxon>Rhodococcus</taxon>
        <taxon>Rhodococcus erythropolis group</taxon>
    </lineage>
</organism>
<dbReference type="GO" id="GO:0016747">
    <property type="term" value="F:acyltransferase activity, transferring groups other than amino-acyl groups"/>
    <property type="evidence" value="ECO:0007669"/>
    <property type="project" value="TreeGrafter"/>
</dbReference>
<name>A0A1Q4K324_RHOER</name>
<dbReference type="STRING" id="1833.XU06_19815"/>
<dbReference type="Gene3D" id="3.40.50.1820">
    <property type="entry name" value="alpha/beta hydrolase"/>
    <property type="match status" value="1"/>
</dbReference>
<dbReference type="InterPro" id="IPR050583">
    <property type="entry name" value="Mycobacterial_A85_antigen"/>
</dbReference>
<dbReference type="OrthoDB" id="4510758at2"/>
<evidence type="ECO:0000313" key="1">
    <source>
        <dbReference type="EMBL" id="QIP41665.1"/>
    </source>
</evidence>
<dbReference type="EMBL" id="CP050124">
    <property type="protein sequence ID" value="QIP41665.1"/>
    <property type="molecule type" value="Genomic_DNA"/>
</dbReference>
<keyword evidence="1" id="KW-0808">Transferase</keyword>
<reference evidence="1 2" key="1">
    <citation type="submission" date="2020-03" db="EMBL/GenBank/DDBJ databases">
        <title>Screen low temperature-resistant strains for efficient degradation of petroleum hydrocarbons under the low temperature.</title>
        <authorList>
            <person name="Wang Y."/>
            <person name="Chen J."/>
        </authorList>
    </citation>
    <scope>NUCLEOTIDE SEQUENCE [LARGE SCALE GENOMIC DNA]</scope>
    <source>
        <strain evidence="1 2">KB1</strain>
    </source>
</reference>
<dbReference type="AlphaFoldDB" id="A0A1Q4K324"/>